<evidence type="ECO:0000313" key="2">
    <source>
        <dbReference type="Proteomes" id="UP001638806"/>
    </source>
</evidence>
<proteinExistence type="predicted"/>
<comment type="caution">
    <text evidence="1">The sequence shown here is derived from an EMBL/GenBank/DDBJ whole genome shotgun (WGS) entry which is preliminary data.</text>
</comment>
<dbReference type="EMBL" id="JBGNUJ010000011">
    <property type="protein sequence ID" value="KAL3953515.1"/>
    <property type="molecule type" value="Genomic_DNA"/>
</dbReference>
<dbReference type="Proteomes" id="UP001638806">
    <property type="component" value="Unassembled WGS sequence"/>
</dbReference>
<accession>A0ACC4DAX6</accession>
<sequence length="200" mass="21256">MIRTGTPVHSRSASPAVMGVPLSRKPLPRNPPARPPPPPSISLMERRIGTDLSRPSLEPLVEREANRFITEPRIPQIGDATGPSRQASPLAHKASGSPKDQIRAQAIVLAEVRTNVMMTSNKRNVALLQAHLFQALRVPPKRGFVRFAPVTDDCSGWGGKTVAGQIAEAMGTAVKGPGREQGNEAGRGGFKVQCSPTPAG</sequence>
<reference evidence="1" key="1">
    <citation type="submission" date="2024-12" db="EMBL/GenBank/DDBJ databases">
        <title>Comparative genomics and development of molecular markers within Purpureocillium lilacinum and among Purpureocillium species.</title>
        <authorList>
            <person name="Yeh Z.-Y."/>
            <person name="Ni N.-T."/>
            <person name="Lo P.-H."/>
            <person name="Mushyakhwo K."/>
            <person name="Lin C.-F."/>
            <person name="Nai Y.-S."/>
        </authorList>
    </citation>
    <scope>NUCLEOTIDE SEQUENCE</scope>
    <source>
        <strain evidence="1">NCHU-NPUST-175</strain>
    </source>
</reference>
<organism evidence="1 2">
    <name type="scientific">Purpureocillium lilacinum</name>
    <name type="common">Paecilomyces lilacinus</name>
    <dbReference type="NCBI Taxonomy" id="33203"/>
    <lineage>
        <taxon>Eukaryota</taxon>
        <taxon>Fungi</taxon>
        <taxon>Dikarya</taxon>
        <taxon>Ascomycota</taxon>
        <taxon>Pezizomycotina</taxon>
        <taxon>Sordariomycetes</taxon>
        <taxon>Hypocreomycetidae</taxon>
        <taxon>Hypocreales</taxon>
        <taxon>Ophiocordycipitaceae</taxon>
        <taxon>Purpureocillium</taxon>
    </lineage>
</organism>
<gene>
    <name evidence="1" type="ORF">ACCO45_011471</name>
</gene>
<name>A0ACC4DAX6_PURLI</name>
<keyword evidence="2" id="KW-1185">Reference proteome</keyword>
<evidence type="ECO:0000313" key="1">
    <source>
        <dbReference type="EMBL" id="KAL3953515.1"/>
    </source>
</evidence>
<protein>
    <submittedName>
        <fullName evidence="1">Uncharacterized protein</fullName>
    </submittedName>
</protein>